<comment type="cofactor">
    <cofactor evidence="8">
        <name>dipyrromethane</name>
        <dbReference type="ChEBI" id="CHEBI:60342"/>
    </cofactor>
    <text evidence="8">Binds 1 dipyrromethane group covalently.</text>
</comment>
<comment type="catalytic activity">
    <reaction evidence="7 8">
        <text>4 porphobilinogen + H2O = hydroxymethylbilane + 4 NH4(+)</text>
        <dbReference type="Rhea" id="RHEA:13185"/>
        <dbReference type="ChEBI" id="CHEBI:15377"/>
        <dbReference type="ChEBI" id="CHEBI:28938"/>
        <dbReference type="ChEBI" id="CHEBI:57845"/>
        <dbReference type="ChEBI" id="CHEBI:58126"/>
        <dbReference type="EC" id="2.5.1.61"/>
    </reaction>
</comment>
<dbReference type="NCBIfam" id="TIGR00212">
    <property type="entry name" value="hemC"/>
    <property type="match status" value="1"/>
</dbReference>
<reference evidence="11 12" key="1">
    <citation type="submission" date="2019-03" db="EMBL/GenBank/DDBJ databases">
        <title>Genomic Encyclopedia of Type Strains, Phase IV (KMG-IV): sequencing the most valuable type-strain genomes for metagenomic binning, comparative biology and taxonomic classification.</title>
        <authorList>
            <person name="Goeker M."/>
        </authorList>
    </citation>
    <scope>NUCLEOTIDE SEQUENCE [LARGE SCALE GENOMIC DNA]</scope>
    <source>
        <strain evidence="11 12">DSM 29489</strain>
    </source>
</reference>
<dbReference type="GO" id="GO:0005737">
    <property type="term" value="C:cytoplasm"/>
    <property type="evidence" value="ECO:0007669"/>
    <property type="project" value="UniProtKB-UniRule"/>
</dbReference>
<dbReference type="Gene3D" id="3.40.190.10">
    <property type="entry name" value="Periplasmic binding protein-like II"/>
    <property type="match status" value="2"/>
</dbReference>
<gene>
    <name evidence="8" type="primary">hemC</name>
    <name evidence="11" type="ORF">EDD59_11293</name>
</gene>
<protein>
    <recommendedName>
        <fullName evidence="8">Porphobilinogen deaminase</fullName>
        <shortName evidence="8">PBG</shortName>
        <ecNumber evidence="8">2.5.1.61</ecNumber>
    </recommendedName>
    <alternativeName>
        <fullName evidence="8">Hydroxymethylbilane synthase</fullName>
        <shortName evidence="8">HMBS</shortName>
    </alternativeName>
    <alternativeName>
        <fullName evidence="8">Pre-uroporphyrinogen synthase</fullName>
    </alternativeName>
</protein>
<dbReference type="PIRSF" id="PIRSF001438">
    <property type="entry name" value="4pyrrol_synth_OHMeBilane_synth"/>
    <property type="match status" value="1"/>
</dbReference>
<evidence type="ECO:0000256" key="7">
    <source>
        <dbReference type="ARBA" id="ARBA00048169"/>
    </source>
</evidence>
<evidence type="ECO:0000313" key="12">
    <source>
        <dbReference type="Proteomes" id="UP000295726"/>
    </source>
</evidence>
<dbReference type="EMBL" id="SLZZ01000012">
    <property type="protein sequence ID" value="TCS78332.1"/>
    <property type="molecule type" value="Genomic_DNA"/>
</dbReference>
<dbReference type="InterPro" id="IPR036803">
    <property type="entry name" value="Porphobilinogen_deaminase_C_sf"/>
</dbReference>
<comment type="pathway">
    <text evidence="2">Porphyrin-containing compound metabolism; protoporphyrin-IX biosynthesis; coproporphyrinogen-III from 5-aminolevulinate: step 2/4.</text>
</comment>
<dbReference type="RefSeq" id="WP_132381433.1">
    <property type="nucleotide sequence ID" value="NZ_SLZZ01000012.1"/>
</dbReference>
<dbReference type="InterPro" id="IPR022417">
    <property type="entry name" value="Porphobilin_deaminase_N"/>
</dbReference>
<dbReference type="InterPro" id="IPR022418">
    <property type="entry name" value="Porphobilinogen_deaminase_C"/>
</dbReference>
<dbReference type="PANTHER" id="PTHR11557:SF0">
    <property type="entry name" value="PORPHOBILINOGEN DEAMINASE"/>
    <property type="match status" value="1"/>
</dbReference>
<evidence type="ECO:0000256" key="5">
    <source>
        <dbReference type="ARBA" id="ARBA00022679"/>
    </source>
</evidence>
<dbReference type="InterPro" id="IPR022419">
    <property type="entry name" value="Porphobilin_deaminase_cofac_BS"/>
</dbReference>
<feature type="modified residue" description="S-(dipyrrolylmethanemethyl)cysteine" evidence="8">
    <location>
        <position position="237"/>
    </location>
</feature>
<feature type="domain" description="Porphobilinogen deaminase N-terminal" evidence="9">
    <location>
        <begin position="5"/>
        <end position="208"/>
    </location>
</feature>
<dbReference type="Pfam" id="PF03900">
    <property type="entry name" value="Porphobil_deamC"/>
    <property type="match status" value="1"/>
</dbReference>
<dbReference type="EC" id="2.5.1.61" evidence="8"/>
<keyword evidence="5 8" id="KW-0808">Transferase</keyword>
<dbReference type="PANTHER" id="PTHR11557">
    <property type="entry name" value="PORPHOBILINOGEN DEAMINASE"/>
    <property type="match status" value="1"/>
</dbReference>
<dbReference type="Proteomes" id="UP000295726">
    <property type="component" value="Unassembled WGS sequence"/>
</dbReference>
<proteinExistence type="inferred from homology"/>
<dbReference type="GO" id="GO:0006782">
    <property type="term" value="P:protoporphyrinogen IX biosynthetic process"/>
    <property type="evidence" value="ECO:0007669"/>
    <property type="project" value="UniProtKB-UniRule"/>
</dbReference>
<evidence type="ECO:0000256" key="1">
    <source>
        <dbReference type="ARBA" id="ARBA00002869"/>
    </source>
</evidence>
<evidence type="ECO:0000256" key="8">
    <source>
        <dbReference type="HAMAP-Rule" id="MF_00260"/>
    </source>
</evidence>
<dbReference type="Pfam" id="PF01379">
    <property type="entry name" value="Porphobil_deam"/>
    <property type="match status" value="1"/>
</dbReference>
<feature type="domain" description="Porphobilinogen deaminase C-terminal" evidence="10">
    <location>
        <begin position="222"/>
        <end position="290"/>
    </location>
</feature>
<comment type="similarity">
    <text evidence="3 8">Belongs to the HMBS family.</text>
</comment>
<comment type="function">
    <text evidence="1 8">Tetrapolymerization of the monopyrrole PBG into the hydroxymethylbilane pre-uroporphyrinogen in several discrete steps.</text>
</comment>
<comment type="subunit">
    <text evidence="4 8">Monomer.</text>
</comment>
<keyword evidence="6 8" id="KW-0627">Porphyrin biosynthesis</keyword>
<accession>A0A4V2URN0</accession>
<sequence>MKSVIRIGSRESRLAVIQAEIVKKQIQKYHPRIQVELTAMKTTGDKILHKSLEDIGGKGLFVKELDQALLEGRIDISVHSLKDMPMEISKELPIVAYTEREDPRDVLIYRPGFHEIPKEGVIGTSSRRRTLQMKKIYPFCTFRGIRGNVQTRLRKLDEGGYDGTVLAAAGLRRLKMEDIIGRVFEIEEMVPAAGQGILAVQGRKGEDHTYLEYVQNRKSRTEALAEREFVAALDGGCSSPIAAHARALGREIRLTGLYYCEGEDSYYTAERIGEAEKPRQLGEVLAKEMKRRSR</sequence>
<dbReference type="FunFam" id="3.40.190.10:FF:000005">
    <property type="entry name" value="Porphobilinogen deaminase"/>
    <property type="match status" value="1"/>
</dbReference>
<dbReference type="HAMAP" id="MF_00260">
    <property type="entry name" value="Porphobil_deam"/>
    <property type="match status" value="1"/>
</dbReference>
<evidence type="ECO:0000256" key="4">
    <source>
        <dbReference type="ARBA" id="ARBA00011245"/>
    </source>
</evidence>
<evidence type="ECO:0000256" key="3">
    <source>
        <dbReference type="ARBA" id="ARBA00005638"/>
    </source>
</evidence>
<organism evidence="11 12">
    <name type="scientific">Muricomes intestini</name>
    <dbReference type="NCBI Taxonomy" id="1796634"/>
    <lineage>
        <taxon>Bacteria</taxon>
        <taxon>Bacillati</taxon>
        <taxon>Bacillota</taxon>
        <taxon>Clostridia</taxon>
        <taxon>Lachnospirales</taxon>
        <taxon>Lachnospiraceae</taxon>
        <taxon>Muricomes</taxon>
    </lineage>
</organism>
<evidence type="ECO:0000313" key="11">
    <source>
        <dbReference type="EMBL" id="TCS78332.1"/>
    </source>
</evidence>
<evidence type="ECO:0000259" key="10">
    <source>
        <dbReference type="Pfam" id="PF03900"/>
    </source>
</evidence>
<evidence type="ECO:0000256" key="2">
    <source>
        <dbReference type="ARBA" id="ARBA00004735"/>
    </source>
</evidence>
<dbReference type="GO" id="GO:0004418">
    <property type="term" value="F:hydroxymethylbilane synthase activity"/>
    <property type="evidence" value="ECO:0007669"/>
    <property type="project" value="UniProtKB-UniRule"/>
</dbReference>
<dbReference type="InterPro" id="IPR000860">
    <property type="entry name" value="HemC"/>
</dbReference>
<dbReference type="AlphaFoldDB" id="A0A4V2URN0"/>
<dbReference type="SUPFAM" id="SSF54782">
    <property type="entry name" value="Porphobilinogen deaminase (hydroxymethylbilane synthase), C-terminal domain"/>
    <property type="match status" value="1"/>
</dbReference>
<keyword evidence="12" id="KW-1185">Reference proteome</keyword>
<comment type="miscellaneous">
    <text evidence="8">The porphobilinogen subunits are added to the dipyrromethane group.</text>
</comment>
<comment type="caution">
    <text evidence="11">The sequence shown here is derived from an EMBL/GenBank/DDBJ whole genome shotgun (WGS) entry which is preliminary data.</text>
</comment>
<dbReference type="SUPFAM" id="SSF53850">
    <property type="entry name" value="Periplasmic binding protein-like II"/>
    <property type="match status" value="1"/>
</dbReference>
<evidence type="ECO:0000259" key="9">
    <source>
        <dbReference type="Pfam" id="PF01379"/>
    </source>
</evidence>
<dbReference type="PRINTS" id="PR00151">
    <property type="entry name" value="PORPHBDMNASE"/>
</dbReference>
<dbReference type="Gene3D" id="3.30.160.40">
    <property type="entry name" value="Porphobilinogen deaminase, C-terminal domain"/>
    <property type="match status" value="1"/>
</dbReference>
<evidence type="ECO:0000256" key="6">
    <source>
        <dbReference type="ARBA" id="ARBA00023244"/>
    </source>
</evidence>
<name>A0A4V2URN0_9FIRM</name>
<dbReference type="CDD" id="cd00494">
    <property type="entry name" value="PBP2_HMBS"/>
    <property type="match status" value="1"/>
</dbReference>
<dbReference type="OrthoDB" id="9810298at2"/>
<dbReference type="FunFam" id="3.40.190.10:FF:000004">
    <property type="entry name" value="Porphobilinogen deaminase"/>
    <property type="match status" value="1"/>
</dbReference>
<dbReference type="PROSITE" id="PS00533">
    <property type="entry name" value="PORPHOBILINOGEN_DEAM"/>
    <property type="match status" value="1"/>
</dbReference>